<keyword evidence="3 5" id="KW-0378">Hydrolase</keyword>
<dbReference type="InterPro" id="IPR037057">
    <property type="entry name" value="DNA_rep_MutH/T2_RE_sf"/>
</dbReference>
<organism evidence="5 6">
    <name type="scientific">Bifidobacterium thermacidophilum subsp. thermacidophilum</name>
    <dbReference type="NCBI Taxonomy" id="79262"/>
    <lineage>
        <taxon>Bacteria</taxon>
        <taxon>Bacillati</taxon>
        <taxon>Actinomycetota</taxon>
        <taxon>Actinomycetes</taxon>
        <taxon>Bifidobacteriales</taxon>
        <taxon>Bifidobacteriaceae</taxon>
        <taxon>Bifidobacterium</taxon>
    </lineage>
</organism>
<dbReference type="Proteomes" id="UP000029003">
    <property type="component" value="Unassembled WGS sequence"/>
</dbReference>
<evidence type="ECO:0000256" key="1">
    <source>
        <dbReference type="ARBA" id="ARBA00022722"/>
    </source>
</evidence>
<dbReference type="EC" id="3.1.21.4" evidence="5"/>
<dbReference type="InterPro" id="IPR011335">
    <property type="entry name" value="Restrct_endonuc-II-like"/>
</dbReference>
<evidence type="ECO:0000256" key="3">
    <source>
        <dbReference type="ARBA" id="ARBA00022801"/>
    </source>
</evidence>
<dbReference type="Gene3D" id="3.40.600.10">
    <property type="entry name" value="DNA mismatch repair MutH/Restriction endonuclease, type II"/>
    <property type="match status" value="2"/>
</dbReference>
<evidence type="ECO:0000313" key="5">
    <source>
        <dbReference type="EMBL" id="KFJ03396.1"/>
    </source>
</evidence>
<dbReference type="AlphaFoldDB" id="A0A087E6J5"/>
<dbReference type="SUPFAM" id="SSF52980">
    <property type="entry name" value="Restriction endonuclease-like"/>
    <property type="match status" value="2"/>
</dbReference>
<evidence type="ECO:0000259" key="4">
    <source>
        <dbReference type="SMART" id="SM00927"/>
    </source>
</evidence>
<dbReference type="InterPro" id="IPR011337">
    <property type="entry name" value="DNA_rep_MutH/RE_typeII_Sau3AI"/>
</dbReference>
<reference evidence="5 6" key="1">
    <citation type="submission" date="2014-03" db="EMBL/GenBank/DDBJ databases">
        <title>Genomics of Bifidobacteria.</title>
        <authorList>
            <person name="Ventura M."/>
            <person name="Milani C."/>
            <person name="Lugli G.A."/>
        </authorList>
    </citation>
    <scope>NUCLEOTIDE SEQUENCE [LARGE SCALE GENOMIC DNA]</scope>
    <source>
        <strain evidence="5 6">LMG 21395</strain>
    </source>
</reference>
<evidence type="ECO:0000313" key="6">
    <source>
        <dbReference type="Proteomes" id="UP000029003"/>
    </source>
</evidence>
<gene>
    <name evidence="5" type="ORF">THER5_0855</name>
</gene>
<dbReference type="CDD" id="cd22356">
    <property type="entry name" value="Sau3AI_N-like"/>
    <property type="match status" value="1"/>
</dbReference>
<comment type="caution">
    <text evidence="5">The sequence shown here is derived from an EMBL/GenBank/DDBJ whole genome shotgun (WGS) entry which is preliminary data.</text>
</comment>
<keyword evidence="2" id="KW-0255">Endonuclease</keyword>
<dbReference type="SMART" id="SM00927">
    <property type="entry name" value="MutH"/>
    <property type="match status" value="1"/>
</dbReference>
<feature type="domain" description="DNA mismatch repair MutH/Type II restriction enzyme Sau3AI" evidence="4">
    <location>
        <begin position="64"/>
        <end position="176"/>
    </location>
</feature>
<dbReference type="EMBL" id="JGZT01000005">
    <property type="protein sequence ID" value="KFJ03396.1"/>
    <property type="molecule type" value="Genomic_DNA"/>
</dbReference>
<name>A0A087E6J5_9BIFI</name>
<keyword evidence="1" id="KW-0540">Nuclease</keyword>
<dbReference type="GO" id="GO:0009036">
    <property type="term" value="F:type II site-specific deoxyribonuclease activity"/>
    <property type="evidence" value="ECO:0007669"/>
    <property type="project" value="UniProtKB-EC"/>
</dbReference>
<evidence type="ECO:0000256" key="2">
    <source>
        <dbReference type="ARBA" id="ARBA00022759"/>
    </source>
</evidence>
<sequence>MAWPAYNTCMAFDERHVFTRSQLEQILSKCIGKTLQEVDTQHVLNGKRNKGYAGAIIEQSVLGYPADSDRRPDLLVDGTPVELKTTGLVTSKKSKANGDSGYKAKEPVSVTAVQLDNICDEDFEHSGFWEKARHLLFVYYLYAHKTNSPADYGDFPLLGYQFVDFIGEDKELLKHDWEIVRDFIRQINAEHPEDPETQYPRISSELNRQRLSVIDTSPKWPNKPRFRLKAAFVTAIYNKYAGITFDDLPDDIRSLGELDHECHRITDLYGGKTVEELFRIFGIDNRPAKSDGEAVTVRMFGGTAKKMGKVEIFAKFGVHGKSLVLTKKGGRTEDMKLFPVDFDELQDPSVGFEESSFYTYFSEAQLLCSVFEEPSFEAPFAENVFLGFKRFTFSDDFINTEVRAVWERMRELVFNHELRIVPKRHKDGTPIINKTGVPSEAPNWPKSAEHTVFVRGSGNDSRPQFKTVVVNGLHMYRQDIWIKGTYLAEQLNMLPFL</sequence>
<dbReference type="Pfam" id="PF02976">
    <property type="entry name" value="MutH"/>
    <property type="match status" value="1"/>
</dbReference>
<dbReference type="GO" id="GO:0003677">
    <property type="term" value="F:DNA binding"/>
    <property type="evidence" value="ECO:0007669"/>
    <property type="project" value="InterPro"/>
</dbReference>
<dbReference type="CDD" id="cd22355">
    <property type="entry name" value="Sau3AI_C"/>
    <property type="match status" value="1"/>
</dbReference>
<proteinExistence type="predicted"/>
<protein>
    <submittedName>
        <fullName evidence="5">Putative Type II restriction enzyme probably recognizing GATC</fullName>
        <ecNumber evidence="5">3.1.21.4</ecNumber>
    </submittedName>
</protein>
<accession>A0A087E6J5</accession>